<reference evidence="1" key="2">
    <citation type="submission" date="2020-09" db="EMBL/GenBank/DDBJ databases">
        <authorList>
            <person name="Sun Q."/>
            <person name="Ohkuma M."/>
        </authorList>
    </citation>
    <scope>NUCLEOTIDE SEQUENCE</scope>
    <source>
        <strain evidence="1">JCM 4790</strain>
    </source>
</reference>
<dbReference type="PANTHER" id="PTHR32305">
    <property type="match status" value="1"/>
</dbReference>
<dbReference type="Gene3D" id="2.180.10.10">
    <property type="entry name" value="RHS repeat-associated core"/>
    <property type="match status" value="2"/>
</dbReference>
<accession>A0A918P120</accession>
<proteinExistence type="predicted"/>
<dbReference type="EMBL" id="BMVU01000084">
    <property type="protein sequence ID" value="GGY12438.1"/>
    <property type="molecule type" value="Genomic_DNA"/>
</dbReference>
<name>A0A918P120_9ACTN</name>
<organism evidence="1 2">
    <name type="scientific">Streptomyces minutiscleroticus</name>
    <dbReference type="NCBI Taxonomy" id="68238"/>
    <lineage>
        <taxon>Bacteria</taxon>
        <taxon>Bacillati</taxon>
        <taxon>Actinomycetota</taxon>
        <taxon>Actinomycetes</taxon>
        <taxon>Kitasatosporales</taxon>
        <taxon>Streptomycetaceae</taxon>
        <taxon>Streptomyces</taxon>
    </lineage>
</organism>
<evidence type="ECO:0000313" key="1">
    <source>
        <dbReference type="EMBL" id="GGY12438.1"/>
    </source>
</evidence>
<dbReference type="Pfam" id="PF05593">
    <property type="entry name" value="RHS_repeat"/>
    <property type="match status" value="8"/>
</dbReference>
<dbReference type="AlphaFoldDB" id="A0A918P120"/>
<keyword evidence="2" id="KW-1185">Reference proteome</keyword>
<comment type="caution">
    <text evidence="1">The sequence shown here is derived from an EMBL/GenBank/DDBJ whole genome shotgun (WGS) entry which is preliminary data.</text>
</comment>
<dbReference type="InterPro" id="IPR031325">
    <property type="entry name" value="RHS_repeat"/>
</dbReference>
<dbReference type="NCBIfam" id="TIGR01643">
    <property type="entry name" value="YD_repeat_2x"/>
    <property type="match status" value="10"/>
</dbReference>
<reference evidence="1" key="1">
    <citation type="journal article" date="2014" name="Int. J. Syst. Evol. Microbiol.">
        <title>Complete genome sequence of Corynebacterium casei LMG S-19264T (=DSM 44701T), isolated from a smear-ripened cheese.</title>
        <authorList>
            <consortium name="US DOE Joint Genome Institute (JGI-PGF)"/>
            <person name="Walter F."/>
            <person name="Albersmeier A."/>
            <person name="Kalinowski J."/>
            <person name="Ruckert C."/>
        </authorList>
    </citation>
    <scope>NUCLEOTIDE SEQUENCE</scope>
    <source>
        <strain evidence="1">JCM 4790</strain>
    </source>
</reference>
<sequence length="901" mass="100059">MTTVVSSPGRTRRYVIDARMHVVSETDGNDATTYFERDRFNRLVRRTDPLGRTTGIEYDEHGRVASVTRPDGRGTTVEYDELGLPVLVTRPDGSRIRREYGERGNLTAVTGPSGTTRFTYDALGHPASVTDPAGRTTLVRCNAAGLAVESVAPSGGVTRHTYDALGRPSSITDPLGRVTRLTWSVEGRLLRRTDPEGGEHTWSYDGEGNVLTHTAPDGGRSVYEYGAFDRLVARTGPDSARYEFDHDTELRLRRVTDPRGLTWTYDYDPGGRLVSGTDFDGRTLRYGYDAAGQLTARTNAAGQTVTYAYTAIGQFARKEADGAATTYEYDTFDELVRVIGPDATPTRLRDRSGLLRSETVNGRTLAFGYDALGRTTRRTTPTGAVSEWDYDRPGNATRLTASGRTVTFHHDGMGRERSRTFGSAATLSYGRDGPGRQVEQLLTGPDGHTMWRRGHHYRPDGHLTAVETDHGRRDFTLDVVGRVTAVTASGWEERCAYDESGNQAEAQWPDFHSGAGVATGHRVYERNRFVPAGGLRYEYDAQGRVTLRQKARLSRKPDTWRFAWDAEGRLVGLTTPDGTVWRYVYDPLRRRIAKQRLSADGEVAEEVTFTWEGSALCEQTSVFQGGAGSVTLTRDYRDLHPVAQTGRLLSASQEEVDSRFFSIVTDLVGGAHRTRRRAGCRRLADPRDRVGSHHLEPRRDRLHAAAFPGAVLRPRAGAALQRLPYLRPRERPVPDARPAGLAPAPNPAAYVHNPLTWSDRLGLAPDECTVTVYRKQTRHPLSQRVHVDENGNVTISGNNQLYVNMSGDIKHTVEFRGDGGRIVSFEVPKSFVEDVRRHAVPQDQPDGLGFIKQEWKQVKKYYPEISDPTKGPDLYGLPGEVIEKMRRVIIPGPGKMIQDYG</sequence>
<dbReference type="InterPro" id="IPR006530">
    <property type="entry name" value="YD"/>
</dbReference>
<dbReference type="Proteomes" id="UP000619244">
    <property type="component" value="Unassembled WGS sequence"/>
</dbReference>
<gene>
    <name evidence="1" type="ORF">GCM10010358_75990</name>
</gene>
<protein>
    <submittedName>
        <fullName evidence="1">Type IV secretion protein Rhs</fullName>
    </submittedName>
</protein>
<dbReference type="InterPro" id="IPR050708">
    <property type="entry name" value="T6SS_VgrG/RHS"/>
</dbReference>
<dbReference type="PANTHER" id="PTHR32305:SF15">
    <property type="entry name" value="PROTEIN RHSA-RELATED"/>
    <property type="match status" value="1"/>
</dbReference>
<evidence type="ECO:0000313" key="2">
    <source>
        <dbReference type="Proteomes" id="UP000619244"/>
    </source>
</evidence>